<dbReference type="InterPro" id="IPR050281">
    <property type="entry name" value="Flavin_monoamine_oxidase"/>
</dbReference>
<feature type="binding site" evidence="3">
    <location>
        <position position="247"/>
    </location>
    <ligand>
        <name>FAD</name>
        <dbReference type="ChEBI" id="CHEBI:57692"/>
    </ligand>
</feature>
<dbReference type="EMBL" id="CAACVS010000326">
    <property type="protein sequence ID" value="VEU41047.1"/>
    <property type="molecule type" value="Genomic_DNA"/>
</dbReference>
<dbReference type="PRINTS" id="PR00757">
    <property type="entry name" value="AMINEOXDASEF"/>
</dbReference>
<dbReference type="EC" id="1.4.3.-" evidence="4"/>
<evidence type="ECO:0000259" key="6">
    <source>
        <dbReference type="Pfam" id="PF01593"/>
    </source>
</evidence>
<feature type="binding site" evidence="3">
    <location>
        <begin position="59"/>
        <end position="60"/>
    </location>
    <ligand>
        <name>FAD</name>
        <dbReference type="ChEBI" id="CHEBI:57692"/>
    </ligand>
</feature>
<evidence type="ECO:0000256" key="1">
    <source>
        <dbReference type="ARBA" id="ARBA00001974"/>
    </source>
</evidence>
<proteinExistence type="inferred from homology"/>
<evidence type="ECO:0000256" key="5">
    <source>
        <dbReference type="SAM" id="SignalP"/>
    </source>
</evidence>
<keyword evidence="8" id="KW-1185">Reference proteome</keyword>
<dbReference type="SUPFAM" id="SSF54373">
    <property type="entry name" value="FAD-linked reductases, C-terminal domain"/>
    <property type="match status" value="1"/>
</dbReference>
<protein>
    <recommendedName>
        <fullName evidence="4">Amine oxidase</fullName>
        <ecNumber evidence="4">1.4.3.-</ecNumber>
    </recommendedName>
</protein>
<comment type="similarity">
    <text evidence="4">Belongs to the flavin monoamine oxidase family.</text>
</comment>
<reference evidence="7 8" key="1">
    <citation type="submission" date="2019-01" db="EMBL/GenBank/DDBJ databases">
        <authorList>
            <person name="Ferrante I. M."/>
        </authorList>
    </citation>
    <scope>NUCLEOTIDE SEQUENCE [LARGE SCALE GENOMIC DNA]</scope>
    <source>
        <strain evidence="7 8">B856</strain>
    </source>
</reference>
<dbReference type="SUPFAM" id="SSF51905">
    <property type="entry name" value="FAD/NAD(P)-binding domain"/>
    <property type="match status" value="1"/>
</dbReference>
<dbReference type="AlphaFoldDB" id="A0A448ZG72"/>
<dbReference type="InterPro" id="IPR036188">
    <property type="entry name" value="FAD/NAD-bd_sf"/>
</dbReference>
<dbReference type="Proteomes" id="UP000291116">
    <property type="component" value="Unassembled WGS sequence"/>
</dbReference>
<keyword evidence="5" id="KW-0732">Signal</keyword>
<keyword evidence="4" id="KW-0274">FAD</keyword>
<evidence type="ECO:0000256" key="2">
    <source>
        <dbReference type="ARBA" id="ARBA00023002"/>
    </source>
</evidence>
<accession>A0A448ZG72</accession>
<dbReference type="Pfam" id="PF01593">
    <property type="entry name" value="Amino_oxidase"/>
    <property type="match status" value="1"/>
</dbReference>
<feature type="binding site" evidence="3">
    <location>
        <position position="38"/>
    </location>
    <ligand>
        <name>FAD</name>
        <dbReference type="ChEBI" id="CHEBI:57692"/>
    </ligand>
</feature>
<dbReference type="Gene3D" id="3.90.660.10">
    <property type="match status" value="1"/>
</dbReference>
<dbReference type="InterPro" id="IPR002937">
    <property type="entry name" value="Amino_oxidase"/>
</dbReference>
<sequence>MSIVSGKVILAFLASFWLCDRVAANDIYDVIIIGAGWSGLAAANHLIETGITENILILEARDRIGGRSYTIEDAFEPGHPVELGSAWVYPGTNVFDLVEKVGISHDSTDYVFDTLGLYNSTGELSEDEKSILICQDFKEDFYEHANRNSGSEVDWMDIKESYFAENPFMTNLKRQSINALVHSAITIEFGSPLNDTNSETTKDYLVYDFSGIEFMAVPGGTGGGYTGALTRGLAQNFAEKIKMNEPVVTVDQQGDIIKAYTSNDRVFYARSAIVTVPLGVLKSSSIEFVPPLSDEKLEAIDLIGMGNMNKVIMYWSTFTQDVSWWPQGKTEMQLITDDDSTSDEWTYFYIDESHYGNKNYHVLTSWCGGDACDRLELLSDQETIDLVLRNLRMMLGNNVPPPSERIITRWRSDEFSGGAYSYDAGGIESSRYRKTLSEPMGNVFFAGEATVSNGWQGTAVAAYTSGVEAARSVEDSGVLEQLAPQFLPQWDLHEYVRAYTTDYSYDP</sequence>
<feature type="chain" id="PRO_5019524843" description="Amine oxidase" evidence="5">
    <location>
        <begin position="25"/>
        <end position="507"/>
    </location>
</feature>
<evidence type="ECO:0000313" key="8">
    <source>
        <dbReference type="Proteomes" id="UP000291116"/>
    </source>
</evidence>
<dbReference type="Gene3D" id="3.50.50.60">
    <property type="entry name" value="FAD/NAD(P)-binding domain"/>
    <property type="match status" value="1"/>
</dbReference>
<name>A0A448ZG72_9STRA</name>
<evidence type="ECO:0000313" key="7">
    <source>
        <dbReference type="EMBL" id="VEU41047.1"/>
    </source>
</evidence>
<keyword evidence="4" id="KW-0285">Flavoprotein</keyword>
<dbReference type="InterPro" id="IPR001613">
    <property type="entry name" value="Flavin_amine_oxidase"/>
</dbReference>
<dbReference type="PANTHER" id="PTHR10742:SF410">
    <property type="entry name" value="LYSINE-SPECIFIC HISTONE DEMETHYLASE 2"/>
    <property type="match status" value="1"/>
</dbReference>
<comment type="cofactor">
    <cofactor evidence="1 4">
        <name>FAD</name>
        <dbReference type="ChEBI" id="CHEBI:57692"/>
    </cofactor>
</comment>
<organism evidence="7 8">
    <name type="scientific">Pseudo-nitzschia multistriata</name>
    <dbReference type="NCBI Taxonomy" id="183589"/>
    <lineage>
        <taxon>Eukaryota</taxon>
        <taxon>Sar</taxon>
        <taxon>Stramenopiles</taxon>
        <taxon>Ochrophyta</taxon>
        <taxon>Bacillariophyta</taxon>
        <taxon>Bacillariophyceae</taxon>
        <taxon>Bacillariophycidae</taxon>
        <taxon>Bacillariales</taxon>
        <taxon>Bacillariaceae</taxon>
        <taxon>Pseudo-nitzschia</taxon>
    </lineage>
</organism>
<gene>
    <name evidence="7" type="ORF">PSNMU_V1.4_AUG-EV-PASAV3_0079500</name>
</gene>
<dbReference type="PANTHER" id="PTHR10742">
    <property type="entry name" value="FLAVIN MONOAMINE OXIDASE"/>
    <property type="match status" value="1"/>
</dbReference>
<dbReference type="GO" id="GO:0016491">
    <property type="term" value="F:oxidoreductase activity"/>
    <property type="evidence" value="ECO:0007669"/>
    <property type="project" value="UniProtKB-KW"/>
</dbReference>
<evidence type="ECO:0000256" key="3">
    <source>
        <dbReference type="PIRSR" id="PIRSR601613-1"/>
    </source>
</evidence>
<evidence type="ECO:0000256" key="4">
    <source>
        <dbReference type="RuleBase" id="RU362067"/>
    </source>
</evidence>
<feature type="domain" description="Amine oxidase" evidence="6">
    <location>
        <begin position="38"/>
        <end position="473"/>
    </location>
</feature>
<feature type="signal peptide" evidence="5">
    <location>
        <begin position="1"/>
        <end position="24"/>
    </location>
</feature>
<dbReference type="OrthoDB" id="47735at2759"/>
<keyword evidence="2 4" id="KW-0560">Oxidoreductase</keyword>